<evidence type="ECO:0000256" key="4">
    <source>
        <dbReference type="ARBA" id="ARBA00022496"/>
    </source>
</evidence>
<keyword evidence="8" id="KW-0406">Ion transport</keyword>
<organism evidence="17 18">
    <name type="scientific">Mangrovibacterium marinum</name>
    <dbReference type="NCBI Taxonomy" id="1639118"/>
    <lineage>
        <taxon>Bacteria</taxon>
        <taxon>Pseudomonadati</taxon>
        <taxon>Bacteroidota</taxon>
        <taxon>Bacteroidia</taxon>
        <taxon>Marinilabiliales</taxon>
        <taxon>Prolixibacteraceae</taxon>
        <taxon>Mangrovibacterium</taxon>
    </lineage>
</organism>
<sequence length="820" mass="92458">MKRVFFLLVMLSLTTLTFAQYAISGVVMNEKREVLPGANIVLAGTYTGTVADTNGQFELKNLRAGDYKLLISFIGYERASQSVTLKNSNQAVTITLKPSGIMTEEVLVSATRAGDKTPVAKTSVDRTTIENRNMGQDIPYLLTMTPSYVATSDAGAGVGYTNFRIRGTSLNRINVTVNGIPMNDAESHGTYFVDIPDLAGSIDNIQVQRGVGSSTNGAAAFGATINLQTTTLNKQAYGEVKSSAGSFSTFKNSVAAGTGLLGKFAFDVRLSKVTSDGFIDRATSDLKSFFVSGGYYSENTILKVNIFSGFEETYQAWYGVPSVKLNNDEEGMQRYLDHWLWSGSERENQKRYDDLINSDARTYNFYTYDNEVDHYQQDHYQLHLSHKFNEYLNLNAALHYTYGRGYYENYAYDQDYAAYQMAAPVGIDATDMVVRKWLDNDFYGATYSLNYDDGTNAFTFGGGYNEYDGRHFGRVIWAQYMGDNAKDLEWYKGKGTKKDFNLFGKYNLQMTEAMSLYADLQYRHIDYNITGINDELRDVSQKHKFDFFNPKVGLYYKPDAGNEAYISYARANREPNRDNFVDADPNGKQPVAEALNDFEAGYTYRSRNYSVGANLYYMLYKDQLVQTGEINNVGATIMENADDSYRAGIELMGGVKITRALKWDVNATFSQNKIKNFTEYVDDWDNVGQIVNNLGKTDLSFSPEVIVNSQISFQPAKDLSISLLSNYVGDQYIDNSSSEDRKLDAWLVNNLKIDYAIKGNLFKEIKLHLMVNNLFDAEYESNAWVYSYYYDDGSGRNRYKMDGYFPQAGINFLAGIDFKF</sequence>
<keyword evidence="4" id="KW-0410">Iron transport</keyword>
<dbReference type="GO" id="GO:0009279">
    <property type="term" value="C:cell outer membrane"/>
    <property type="evidence" value="ECO:0007669"/>
    <property type="project" value="UniProtKB-SubCell"/>
</dbReference>
<keyword evidence="5 12" id="KW-0812">Transmembrane</keyword>
<dbReference type="SUPFAM" id="SSF56935">
    <property type="entry name" value="Porins"/>
    <property type="match status" value="1"/>
</dbReference>
<evidence type="ECO:0000256" key="10">
    <source>
        <dbReference type="ARBA" id="ARBA00023136"/>
    </source>
</evidence>
<protein>
    <submittedName>
        <fullName evidence="17">Iron complex outermembrane receptor protein</fullName>
    </submittedName>
</protein>
<evidence type="ECO:0000259" key="15">
    <source>
        <dbReference type="Pfam" id="PF00593"/>
    </source>
</evidence>
<feature type="domain" description="TonB-dependent receptor plug" evidence="16">
    <location>
        <begin position="116"/>
        <end position="223"/>
    </location>
</feature>
<dbReference type="PANTHER" id="PTHR32552:SF68">
    <property type="entry name" value="FERRICHROME OUTER MEMBRANE TRANSPORTER_PHAGE RECEPTOR"/>
    <property type="match status" value="1"/>
</dbReference>
<dbReference type="Proteomes" id="UP000243525">
    <property type="component" value="Unassembled WGS sequence"/>
</dbReference>
<dbReference type="Pfam" id="PF13715">
    <property type="entry name" value="CarbopepD_reg_2"/>
    <property type="match status" value="1"/>
</dbReference>
<evidence type="ECO:0000256" key="13">
    <source>
        <dbReference type="RuleBase" id="RU003357"/>
    </source>
</evidence>
<comment type="subcellular location">
    <subcellularLocation>
        <location evidence="1 12">Cell outer membrane</location>
        <topology evidence="1 12">Multi-pass membrane protein</topology>
    </subcellularLocation>
</comment>
<name>A0A2T5BX54_9BACT</name>
<comment type="similarity">
    <text evidence="12 13">Belongs to the TonB-dependent receptor family.</text>
</comment>
<dbReference type="InterPro" id="IPR039426">
    <property type="entry name" value="TonB-dep_rcpt-like"/>
</dbReference>
<evidence type="ECO:0000256" key="12">
    <source>
        <dbReference type="PROSITE-ProRule" id="PRU01360"/>
    </source>
</evidence>
<dbReference type="GO" id="GO:0015344">
    <property type="term" value="F:siderophore uptake transmembrane transporter activity"/>
    <property type="evidence" value="ECO:0007669"/>
    <property type="project" value="TreeGrafter"/>
</dbReference>
<dbReference type="Gene3D" id="2.60.40.1120">
    <property type="entry name" value="Carboxypeptidase-like, regulatory domain"/>
    <property type="match status" value="1"/>
</dbReference>
<keyword evidence="10 12" id="KW-0472">Membrane</keyword>
<dbReference type="SUPFAM" id="SSF49464">
    <property type="entry name" value="Carboxypeptidase regulatory domain-like"/>
    <property type="match status" value="1"/>
</dbReference>
<dbReference type="RefSeq" id="WP_107823888.1">
    <property type="nucleotide sequence ID" value="NZ_OY782574.1"/>
</dbReference>
<evidence type="ECO:0000259" key="16">
    <source>
        <dbReference type="Pfam" id="PF07715"/>
    </source>
</evidence>
<dbReference type="PANTHER" id="PTHR32552">
    <property type="entry name" value="FERRICHROME IRON RECEPTOR-RELATED"/>
    <property type="match status" value="1"/>
</dbReference>
<dbReference type="Pfam" id="PF07715">
    <property type="entry name" value="Plug"/>
    <property type="match status" value="1"/>
</dbReference>
<dbReference type="Pfam" id="PF00593">
    <property type="entry name" value="TonB_dep_Rec_b-barrel"/>
    <property type="match status" value="1"/>
</dbReference>
<reference evidence="17 18" key="1">
    <citation type="submission" date="2018-04" db="EMBL/GenBank/DDBJ databases">
        <title>Genomic Encyclopedia of Archaeal and Bacterial Type Strains, Phase II (KMG-II): from individual species to whole genera.</title>
        <authorList>
            <person name="Goeker M."/>
        </authorList>
    </citation>
    <scope>NUCLEOTIDE SEQUENCE [LARGE SCALE GENOMIC DNA]</scope>
    <source>
        <strain evidence="17 18">DSM 28823</strain>
    </source>
</reference>
<keyword evidence="18" id="KW-1185">Reference proteome</keyword>
<dbReference type="Gene3D" id="2.170.130.10">
    <property type="entry name" value="TonB-dependent receptor, plug domain"/>
    <property type="match status" value="1"/>
</dbReference>
<evidence type="ECO:0000256" key="6">
    <source>
        <dbReference type="ARBA" id="ARBA00022729"/>
    </source>
</evidence>
<accession>A0A2T5BX54</accession>
<keyword evidence="17" id="KW-0675">Receptor</keyword>
<keyword evidence="7" id="KW-0408">Iron</keyword>
<proteinExistence type="inferred from homology"/>
<dbReference type="InterPro" id="IPR036942">
    <property type="entry name" value="Beta-barrel_TonB_sf"/>
</dbReference>
<evidence type="ECO:0000256" key="5">
    <source>
        <dbReference type="ARBA" id="ARBA00022692"/>
    </source>
</evidence>
<comment type="caution">
    <text evidence="17">The sequence shown here is derived from an EMBL/GenBank/DDBJ whole genome shotgun (WGS) entry which is preliminary data.</text>
</comment>
<feature type="domain" description="TonB-dependent receptor-like beta-barrel" evidence="15">
    <location>
        <begin position="353"/>
        <end position="774"/>
    </location>
</feature>
<evidence type="ECO:0000256" key="11">
    <source>
        <dbReference type="ARBA" id="ARBA00023237"/>
    </source>
</evidence>
<evidence type="ECO:0000256" key="8">
    <source>
        <dbReference type="ARBA" id="ARBA00023065"/>
    </source>
</evidence>
<feature type="signal peptide" evidence="14">
    <location>
        <begin position="1"/>
        <end position="21"/>
    </location>
</feature>
<feature type="chain" id="PRO_5015697975" evidence="14">
    <location>
        <begin position="22"/>
        <end position="820"/>
    </location>
</feature>
<evidence type="ECO:0000313" key="18">
    <source>
        <dbReference type="Proteomes" id="UP000243525"/>
    </source>
</evidence>
<keyword evidence="6 14" id="KW-0732">Signal</keyword>
<evidence type="ECO:0000256" key="7">
    <source>
        <dbReference type="ARBA" id="ARBA00023004"/>
    </source>
</evidence>
<evidence type="ECO:0000256" key="9">
    <source>
        <dbReference type="ARBA" id="ARBA00023077"/>
    </source>
</evidence>
<keyword evidence="3 12" id="KW-1134">Transmembrane beta strand</keyword>
<dbReference type="AlphaFoldDB" id="A0A2T5BX54"/>
<evidence type="ECO:0000256" key="1">
    <source>
        <dbReference type="ARBA" id="ARBA00004571"/>
    </source>
</evidence>
<dbReference type="PROSITE" id="PS52016">
    <property type="entry name" value="TONB_DEPENDENT_REC_3"/>
    <property type="match status" value="1"/>
</dbReference>
<keyword evidence="2 12" id="KW-0813">Transport</keyword>
<dbReference type="InterPro" id="IPR000531">
    <property type="entry name" value="Beta-barrel_TonB"/>
</dbReference>
<dbReference type="InterPro" id="IPR037066">
    <property type="entry name" value="Plug_dom_sf"/>
</dbReference>
<evidence type="ECO:0000256" key="3">
    <source>
        <dbReference type="ARBA" id="ARBA00022452"/>
    </source>
</evidence>
<dbReference type="OrthoDB" id="9761152at2"/>
<gene>
    <name evidence="17" type="ORF">C8N47_1329</name>
</gene>
<dbReference type="Gene3D" id="2.40.170.20">
    <property type="entry name" value="TonB-dependent receptor, beta-barrel domain"/>
    <property type="match status" value="1"/>
</dbReference>
<keyword evidence="9 13" id="KW-0798">TonB box</keyword>
<evidence type="ECO:0000313" key="17">
    <source>
        <dbReference type="EMBL" id="PTN04337.1"/>
    </source>
</evidence>
<dbReference type="InterPro" id="IPR012910">
    <property type="entry name" value="Plug_dom"/>
</dbReference>
<evidence type="ECO:0000256" key="2">
    <source>
        <dbReference type="ARBA" id="ARBA00022448"/>
    </source>
</evidence>
<dbReference type="EMBL" id="QAAD01000032">
    <property type="protein sequence ID" value="PTN04337.1"/>
    <property type="molecule type" value="Genomic_DNA"/>
</dbReference>
<keyword evidence="11 12" id="KW-0998">Cell outer membrane</keyword>
<dbReference type="InterPro" id="IPR008969">
    <property type="entry name" value="CarboxyPept-like_regulatory"/>
</dbReference>
<evidence type="ECO:0000256" key="14">
    <source>
        <dbReference type="SAM" id="SignalP"/>
    </source>
</evidence>